<evidence type="ECO:0000313" key="2">
    <source>
        <dbReference type="Proteomes" id="UP001161325"/>
    </source>
</evidence>
<keyword evidence="2" id="KW-1185">Reference proteome</keyword>
<proteinExistence type="predicted"/>
<gene>
    <name evidence="1" type="ORF">rosag_12250</name>
</gene>
<reference evidence="1" key="1">
    <citation type="submission" date="2022-08" db="EMBL/GenBank/DDBJ databases">
        <title>Draft genome sequencing of Roseisolibacter agri AW1220.</title>
        <authorList>
            <person name="Tobiishi Y."/>
            <person name="Tonouchi A."/>
        </authorList>
    </citation>
    <scope>NUCLEOTIDE SEQUENCE</scope>
    <source>
        <strain evidence="1">AW1220</strain>
    </source>
</reference>
<dbReference type="EMBL" id="BRXS01000002">
    <property type="protein sequence ID" value="GLC24712.1"/>
    <property type="molecule type" value="Genomic_DNA"/>
</dbReference>
<dbReference type="Proteomes" id="UP001161325">
    <property type="component" value="Unassembled WGS sequence"/>
</dbReference>
<organism evidence="1 2">
    <name type="scientific">Roseisolibacter agri</name>
    <dbReference type="NCBI Taxonomy" id="2014610"/>
    <lineage>
        <taxon>Bacteria</taxon>
        <taxon>Pseudomonadati</taxon>
        <taxon>Gemmatimonadota</taxon>
        <taxon>Gemmatimonadia</taxon>
        <taxon>Gemmatimonadales</taxon>
        <taxon>Gemmatimonadaceae</taxon>
        <taxon>Roseisolibacter</taxon>
    </lineage>
</organism>
<name>A0AA37Q4Z7_9BACT</name>
<sequence>MASPLDPIRREVAAFLAGGAYAPLRAVVVDAAASVDEDARLTEAERDWFDELYDAVYMGGEDPVSPSDARAGILGAAALRVHLRELGLDRFRAPPA</sequence>
<comment type="caution">
    <text evidence="1">The sequence shown here is derived from an EMBL/GenBank/DDBJ whole genome shotgun (WGS) entry which is preliminary data.</text>
</comment>
<accession>A0AA37Q4Z7</accession>
<dbReference type="AlphaFoldDB" id="A0AA37Q4Z7"/>
<dbReference type="RefSeq" id="WP_284349159.1">
    <property type="nucleotide sequence ID" value="NZ_BRXS01000002.1"/>
</dbReference>
<protein>
    <submittedName>
        <fullName evidence="1">Uncharacterized protein</fullName>
    </submittedName>
</protein>
<evidence type="ECO:0000313" key="1">
    <source>
        <dbReference type="EMBL" id="GLC24712.1"/>
    </source>
</evidence>